<dbReference type="PROSITE" id="PS51257">
    <property type="entry name" value="PROKAR_LIPOPROTEIN"/>
    <property type="match status" value="1"/>
</dbReference>
<dbReference type="GO" id="GO:0046872">
    <property type="term" value="F:metal ion binding"/>
    <property type="evidence" value="ECO:0007669"/>
    <property type="project" value="UniProtKB-KW"/>
</dbReference>
<dbReference type="EMBL" id="CP052909">
    <property type="protein sequence ID" value="QNJ98757.1"/>
    <property type="molecule type" value="Genomic_DNA"/>
</dbReference>
<feature type="domain" description="Peptidase M13 N-terminal" evidence="9">
    <location>
        <begin position="46"/>
        <end position="421"/>
    </location>
</feature>
<dbReference type="GO" id="GO:0016485">
    <property type="term" value="P:protein processing"/>
    <property type="evidence" value="ECO:0007669"/>
    <property type="project" value="TreeGrafter"/>
</dbReference>
<evidence type="ECO:0000256" key="4">
    <source>
        <dbReference type="ARBA" id="ARBA00022723"/>
    </source>
</evidence>
<evidence type="ECO:0000259" key="8">
    <source>
        <dbReference type="Pfam" id="PF01431"/>
    </source>
</evidence>
<dbReference type="Proteomes" id="UP000515514">
    <property type="component" value="Chromosome"/>
</dbReference>
<evidence type="ECO:0000256" key="2">
    <source>
        <dbReference type="ARBA" id="ARBA00007357"/>
    </source>
</evidence>
<dbReference type="PRINTS" id="PR00786">
    <property type="entry name" value="NEPRILYSIN"/>
</dbReference>
<dbReference type="InterPro" id="IPR018497">
    <property type="entry name" value="Peptidase_M13_C"/>
</dbReference>
<dbReference type="PANTHER" id="PTHR11733">
    <property type="entry name" value="ZINC METALLOPROTEASE FAMILY M13 NEPRILYSIN-RELATED"/>
    <property type="match status" value="1"/>
</dbReference>
<dbReference type="CDD" id="cd08662">
    <property type="entry name" value="M13"/>
    <property type="match status" value="1"/>
</dbReference>
<accession>A0A7G8PWP1</accession>
<reference evidence="10 11" key="1">
    <citation type="submission" date="2020-04" db="EMBL/GenBank/DDBJ databases">
        <title>Genome sequence of Altibacter aquimarinus strain ALE3EI.</title>
        <authorList>
            <person name="Oh H.-M."/>
            <person name="Jang D."/>
        </authorList>
    </citation>
    <scope>NUCLEOTIDE SEQUENCE [LARGE SCALE GENOMIC DNA]</scope>
    <source>
        <strain evidence="10 11">ALE3EI</strain>
    </source>
</reference>
<dbReference type="InterPro" id="IPR000718">
    <property type="entry name" value="Peptidase_M13"/>
</dbReference>
<evidence type="ECO:0000256" key="7">
    <source>
        <dbReference type="ARBA" id="ARBA00023049"/>
    </source>
</evidence>
<dbReference type="GO" id="GO:0004222">
    <property type="term" value="F:metalloendopeptidase activity"/>
    <property type="evidence" value="ECO:0007669"/>
    <property type="project" value="InterPro"/>
</dbReference>
<dbReference type="Gene3D" id="1.10.1380.10">
    <property type="entry name" value="Neutral endopeptidase , domain2"/>
    <property type="match status" value="1"/>
</dbReference>
<evidence type="ECO:0000256" key="6">
    <source>
        <dbReference type="ARBA" id="ARBA00022833"/>
    </source>
</evidence>
<protein>
    <submittedName>
        <fullName evidence="10">Peptidase M13</fullName>
    </submittedName>
</protein>
<keyword evidence="5" id="KW-0378">Hydrolase</keyword>
<dbReference type="Gene3D" id="3.40.390.10">
    <property type="entry name" value="Collagenase (Catalytic Domain)"/>
    <property type="match status" value="1"/>
</dbReference>
<proteinExistence type="inferred from homology"/>
<dbReference type="Pfam" id="PF01431">
    <property type="entry name" value="Peptidase_M13"/>
    <property type="match status" value="1"/>
</dbReference>
<keyword evidence="7" id="KW-0482">Metalloprotease</keyword>
<dbReference type="Pfam" id="PF05649">
    <property type="entry name" value="Peptidase_M13_N"/>
    <property type="match status" value="1"/>
</dbReference>
<keyword evidence="11" id="KW-1185">Reference proteome</keyword>
<comment type="cofactor">
    <cofactor evidence="1">
        <name>Zn(2+)</name>
        <dbReference type="ChEBI" id="CHEBI:29105"/>
    </cofactor>
</comment>
<feature type="domain" description="Peptidase M13 C-terminal" evidence="8">
    <location>
        <begin position="473"/>
        <end position="672"/>
    </location>
</feature>
<dbReference type="RefSeq" id="WP_186988671.1">
    <property type="nucleotide sequence ID" value="NZ_CP052909.1"/>
</dbReference>
<keyword evidence="4" id="KW-0479">Metal-binding</keyword>
<evidence type="ECO:0000256" key="3">
    <source>
        <dbReference type="ARBA" id="ARBA00022670"/>
    </source>
</evidence>
<comment type="similarity">
    <text evidence="2">Belongs to the peptidase M13 family.</text>
</comment>
<organism evidence="10 11">
    <name type="scientific">Constantimarinum furrinae</name>
    <dbReference type="NCBI Taxonomy" id="2562285"/>
    <lineage>
        <taxon>Bacteria</taxon>
        <taxon>Pseudomonadati</taxon>
        <taxon>Bacteroidota</taxon>
        <taxon>Flavobacteriia</taxon>
        <taxon>Flavobacteriales</taxon>
        <taxon>Flavobacteriaceae</taxon>
        <taxon>Altibacter/Constantimarinum group</taxon>
        <taxon>Constantimarinum</taxon>
    </lineage>
</organism>
<name>A0A7G8PWP1_9FLAO</name>
<dbReference type="PROSITE" id="PS51885">
    <property type="entry name" value="NEPRILYSIN"/>
    <property type="match status" value="1"/>
</dbReference>
<keyword evidence="6" id="KW-0862">Zinc</keyword>
<dbReference type="InterPro" id="IPR024079">
    <property type="entry name" value="MetalloPept_cat_dom_sf"/>
</dbReference>
<evidence type="ECO:0000259" key="9">
    <source>
        <dbReference type="Pfam" id="PF05649"/>
    </source>
</evidence>
<dbReference type="AlphaFoldDB" id="A0A7G8PWP1"/>
<evidence type="ECO:0000313" key="10">
    <source>
        <dbReference type="EMBL" id="QNJ98757.1"/>
    </source>
</evidence>
<dbReference type="PANTHER" id="PTHR11733:SF167">
    <property type="entry name" value="FI17812P1-RELATED"/>
    <property type="match status" value="1"/>
</dbReference>
<keyword evidence="3" id="KW-0645">Protease</keyword>
<dbReference type="SUPFAM" id="SSF55486">
    <property type="entry name" value="Metalloproteases ('zincins'), catalytic domain"/>
    <property type="match status" value="1"/>
</dbReference>
<evidence type="ECO:0000313" key="11">
    <source>
        <dbReference type="Proteomes" id="UP000515514"/>
    </source>
</evidence>
<dbReference type="GO" id="GO:0005886">
    <property type="term" value="C:plasma membrane"/>
    <property type="evidence" value="ECO:0007669"/>
    <property type="project" value="TreeGrafter"/>
</dbReference>
<evidence type="ECO:0000256" key="1">
    <source>
        <dbReference type="ARBA" id="ARBA00001947"/>
    </source>
</evidence>
<gene>
    <name evidence="10" type="ORF">ALE3EI_2212</name>
</gene>
<dbReference type="InterPro" id="IPR042089">
    <property type="entry name" value="Peptidase_M13_dom_2"/>
</dbReference>
<evidence type="ECO:0000256" key="5">
    <source>
        <dbReference type="ARBA" id="ARBA00022801"/>
    </source>
</evidence>
<dbReference type="InterPro" id="IPR008753">
    <property type="entry name" value="Peptidase_M13_N"/>
</dbReference>
<sequence length="676" mass="77232">MKKLLLLSVLLTILIGCKNEKDAEPTKDTTEIKPVVFDGISPEIKPGDNFFAHVNQQWYDKAVIDEDQVGVGSYRFLNIPQQELLKDILEEVSQHEHPKGSIEQMVGDFYASGMDTISINERGIKPLMPYLNRIEALRDVSVMMKFVGLQIKQGNHSIVSPYISPDQMNSSINIVHFSQSGIGLPDRDYYFGTDASIKEIQAAYKAYLTRLFELAGEADAAKKAEKVYAIEKKLAESHKTRIERRVVKENYHKMAVSDLDASMKNIGWSALLETLGMDVDSVDVRQPEYYKKLNSMLTSVPLSDWKLYLKAHAISSNDNILSRPFQDASFEYSKVLSGQSEQQSRAKQMVRRVDGQLGFALGQIYVKRHFTEEAKQRALDLVNNFQLALEKRIDALDWMSDSTKVKAKDKLFAIKKKIGYPDVWRTYDVTIDRDKFFENVVKLRKDDYEYNLKKLNQPPNRDEWFTTPSTVTAYYNPSLNEIVFPAGILQSPYFDLYADDAVNYGGIGMVIGHEFTHAFDDQGAQYDKNGNVSNWWTEEDYTKFKAKTQQIIDQYSAFTVLDSVPLKGALTVGENTADNGGIAIAYDAFKMTEQGQDSTKIGGYTPDQRFFLSIARIWRVKTRDEYLRNYVATDPHSPPVWRVNGPLMNFTPFYEAFEVQPGEANYKTEEERIKIW</sequence>
<dbReference type="KEGG" id="alti:ALE3EI_2212"/>